<feature type="signal peptide" evidence="1">
    <location>
        <begin position="1"/>
        <end position="19"/>
    </location>
</feature>
<organism evidence="3 4">
    <name type="scientific">Paracoccus sulfuroxidans</name>
    <dbReference type="NCBI Taxonomy" id="384678"/>
    <lineage>
        <taxon>Bacteria</taxon>
        <taxon>Pseudomonadati</taxon>
        <taxon>Pseudomonadota</taxon>
        <taxon>Alphaproteobacteria</taxon>
        <taxon>Rhodobacterales</taxon>
        <taxon>Paracoccaceae</taxon>
        <taxon>Paracoccus</taxon>
    </lineage>
</organism>
<name>A0A562NQI7_9RHOB</name>
<reference evidence="3 4" key="1">
    <citation type="journal article" date="2015" name="Stand. Genomic Sci.">
        <title>Genomic Encyclopedia of Bacterial and Archaeal Type Strains, Phase III: the genomes of soil and plant-associated and newly described type strains.</title>
        <authorList>
            <person name="Whitman W.B."/>
            <person name="Woyke T."/>
            <person name="Klenk H.P."/>
            <person name="Zhou Y."/>
            <person name="Lilburn T.G."/>
            <person name="Beck B.J."/>
            <person name="De Vos P."/>
            <person name="Vandamme P."/>
            <person name="Eisen J.A."/>
            <person name="Garrity G."/>
            <person name="Hugenholtz P."/>
            <person name="Kyrpides N.C."/>
        </authorList>
    </citation>
    <scope>NUCLEOTIDE SEQUENCE [LARGE SCALE GENOMIC DNA]</scope>
    <source>
        <strain evidence="3 4">CGMCC 1.5364</strain>
    </source>
</reference>
<evidence type="ECO:0000259" key="2">
    <source>
        <dbReference type="Pfam" id="PF14415"/>
    </source>
</evidence>
<feature type="chain" id="PRO_5021801113" evidence="1">
    <location>
        <begin position="20"/>
        <end position="320"/>
    </location>
</feature>
<keyword evidence="4" id="KW-1185">Reference proteome</keyword>
<evidence type="ECO:0000313" key="3">
    <source>
        <dbReference type="EMBL" id="TWI34464.1"/>
    </source>
</evidence>
<gene>
    <name evidence="3" type="ORF">IQ24_01982</name>
</gene>
<comment type="caution">
    <text evidence="3">The sequence shown here is derived from an EMBL/GenBank/DDBJ whole genome shotgun (WGS) entry which is preliminary data.</text>
</comment>
<feature type="domain" description="DUF4424" evidence="2">
    <location>
        <begin position="19"/>
        <end position="311"/>
    </location>
</feature>
<keyword evidence="1" id="KW-0732">Signal</keyword>
<dbReference type="InterPro" id="IPR025538">
    <property type="entry name" value="DUF4424"/>
</dbReference>
<dbReference type="AlphaFoldDB" id="A0A562NQI7"/>
<protein>
    <submittedName>
        <fullName evidence="3">Uncharacterized protein DUF4424</fullName>
    </submittedName>
</protein>
<dbReference type="Pfam" id="PF14415">
    <property type="entry name" value="DUF4424"/>
    <property type="match status" value="1"/>
</dbReference>
<evidence type="ECO:0000256" key="1">
    <source>
        <dbReference type="SAM" id="SignalP"/>
    </source>
</evidence>
<dbReference type="OrthoDB" id="7299818at2"/>
<evidence type="ECO:0000313" key="4">
    <source>
        <dbReference type="Proteomes" id="UP000316225"/>
    </source>
</evidence>
<dbReference type="Proteomes" id="UP000316225">
    <property type="component" value="Unassembled WGS sequence"/>
</dbReference>
<proteinExistence type="predicted"/>
<sequence length="320" mass="35486">MLGRVLAAVLTLIAAPAWANDSAAELPAGGLRLELRQDDQIQMKSEDLYLSQGLVKVDYVFLNRSDRDRRIIVAFPMPPVKGAGAIDPEPVDFAYSWDMLPDNFLDFSVQVDGVDVPAKLELRAELEGQDVTEALTAAGVPLNPLNQRTLDRIKALSAGDRARVEPYLGPDGDPAWQMRATFHWQQMFPAGRELRISHRYAPVLGGTFMTPEQFNAPEEWMQSYCPDAAFLAGAARVTGETNDYGMARWMSYILHTGANWNGPIERFSLTVAKPGINTVVSFCGQGVTKISPTEFRMEARDFKPRDDLHVLWVGPAPLPR</sequence>
<dbReference type="Gene3D" id="2.60.40.3680">
    <property type="match status" value="1"/>
</dbReference>
<accession>A0A562NQI7</accession>
<dbReference type="EMBL" id="VLKU01000005">
    <property type="protein sequence ID" value="TWI34464.1"/>
    <property type="molecule type" value="Genomic_DNA"/>
</dbReference>
<dbReference type="RefSeq" id="WP_145397794.1">
    <property type="nucleotide sequence ID" value="NZ_VLKU01000005.1"/>
</dbReference>